<dbReference type="InterPro" id="IPR036259">
    <property type="entry name" value="MFS_trans_sf"/>
</dbReference>
<reference evidence="6" key="1">
    <citation type="submission" date="2015-06" db="UniProtKB">
        <authorList>
            <consortium name="EnsemblPlants"/>
        </authorList>
    </citation>
    <scope>IDENTIFICATION</scope>
</reference>
<comment type="subcellular location">
    <subcellularLocation>
        <location evidence="1">Membrane</location>
        <topology evidence="1">Multi-pass membrane protein</topology>
    </subcellularLocation>
</comment>
<proteinExistence type="inferred from homology"/>
<dbReference type="GO" id="GO:0016020">
    <property type="term" value="C:membrane"/>
    <property type="evidence" value="ECO:0007669"/>
    <property type="project" value="UniProtKB-SubCell"/>
</dbReference>
<protein>
    <submittedName>
        <fullName evidence="6">Peptide transporter PTR1</fullName>
    </submittedName>
</protein>
<dbReference type="ExpressionAtlas" id="N1QX11">
    <property type="expression patterns" value="baseline"/>
</dbReference>
<dbReference type="GO" id="GO:0022857">
    <property type="term" value="F:transmembrane transporter activity"/>
    <property type="evidence" value="ECO:0007669"/>
    <property type="project" value="InterPro"/>
</dbReference>
<dbReference type="SUPFAM" id="SSF103473">
    <property type="entry name" value="MFS general substrate transporter"/>
    <property type="match status" value="1"/>
</dbReference>
<evidence type="ECO:0000256" key="5">
    <source>
        <dbReference type="ARBA" id="ARBA00023136"/>
    </source>
</evidence>
<name>N1QX11_AEGTA</name>
<accession>N1QX11</accession>
<dbReference type="InterPro" id="IPR000109">
    <property type="entry name" value="POT_fam"/>
</dbReference>
<evidence type="ECO:0000256" key="2">
    <source>
        <dbReference type="ARBA" id="ARBA00005982"/>
    </source>
</evidence>
<dbReference type="AlphaFoldDB" id="N1QX11"/>
<keyword evidence="5" id="KW-0472">Membrane</keyword>
<evidence type="ECO:0000256" key="3">
    <source>
        <dbReference type="ARBA" id="ARBA00022692"/>
    </source>
</evidence>
<dbReference type="PANTHER" id="PTHR11654">
    <property type="entry name" value="OLIGOPEPTIDE TRANSPORTER-RELATED"/>
    <property type="match status" value="1"/>
</dbReference>
<keyword evidence="3" id="KW-0812">Transmembrane</keyword>
<dbReference type="Pfam" id="PF00854">
    <property type="entry name" value="PTR2"/>
    <property type="match status" value="1"/>
</dbReference>
<sequence>MGFAVLLALTVVVYIQENVGWGWGFGIPAIGMLVSIVVFVVGYPLYVRLKPGGSPFTRLAQVVAAAYKKRRAPLPEDPRMLYQDKELDALISTNGRLLHTNQLTLDAYYWLVTCLMVLNLGYYLVCFHFYTMKPLEVAEDDGDHEKECELSSVHKNGDGGAAGGLV</sequence>
<dbReference type="EnsemblPlants" id="EMT16022">
    <property type="protein sequence ID" value="EMT16022"/>
    <property type="gene ID" value="F775_12452"/>
</dbReference>
<comment type="similarity">
    <text evidence="2">Belongs to the major facilitator superfamily. Proton-dependent oligopeptide transporter (POT/PTR) (TC 2.A.17) family.</text>
</comment>
<evidence type="ECO:0000256" key="1">
    <source>
        <dbReference type="ARBA" id="ARBA00004141"/>
    </source>
</evidence>
<organism evidence="6">
    <name type="scientific">Aegilops tauschii</name>
    <name type="common">Tausch's goatgrass</name>
    <name type="synonym">Aegilops squarrosa</name>
    <dbReference type="NCBI Taxonomy" id="37682"/>
    <lineage>
        <taxon>Eukaryota</taxon>
        <taxon>Viridiplantae</taxon>
        <taxon>Streptophyta</taxon>
        <taxon>Embryophyta</taxon>
        <taxon>Tracheophyta</taxon>
        <taxon>Spermatophyta</taxon>
        <taxon>Magnoliopsida</taxon>
        <taxon>Liliopsida</taxon>
        <taxon>Poales</taxon>
        <taxon>Poaceae</taxon>
        <taxon>BOP clade</taxon>
        <taxon>Pooideae</taxon>
        <taxon>Triticodae</taxon>
        <taxon>Triticeae</taxon>
        <taxon>Triticinae</taxon>
        <taxon>Aegilops</taxon>
    </lineage>
</organism>
<keyword evidence="4" id="KW-1133">Transmembrane helix</keyword>
<evidence type="ECO:0000256" key="4">
    <source>
        <dbReference type="ARBA" id="ARBA00022989"/>
    </source>
</evidence>
<evidence type="ECO:0000313" key="6">
    <source>
        <dbReference type="EnsemblPlants" id="EMT16022"/>
    </source>
</evidence>
<dbReference type="Gene3D" id="1.20.1250.20">
    <property type="entry name" value="MFS general substrate transporter like domains"/>
    <property type="match status" value="1"/>
</dbReference>